<dbReference type="STRING" id="1337093.MBELCI_3592"/>
<dbReference type="Gene3D" id="1.10.600.10">
    <property type="entry name" value="Farnesyl Diphosphate Synthase"/>
    <property type="match status" value="1"/>
</dbReference>
<dbReference type="eggNOG" id="COG1562">
    <property type="taxonomic scope" value="Bacteria"/>
</dbReference>
<feature type="compositionally biased region" description="Basic residues" evidence="1">
    <location>
        <begin position="184"/>
        <end position="208"/>
    </location>
</feature>
<evidence type="ECO:0000256" key="1">
    <source>
        <dbReference type="SAM" id="MobiDB-lite"/>
    </source>
</evidence>
<evidence type="ECO:0000313" key="2">
    <source>
        <dbReference type="EMBL" id="GAD57540.1"/>
    </source>
</evidence>
<keyword evidence="3" id="KW-1185">Reference proteome</keyword>
<dbReference type="InterPro" id="IPR002060">
    <property type="entry name" value="Squ/phyt_synthse"/>
</dbReference>
<dbReference type="InterPro" id="IPR008949">
    <property type="entry name" value="Isoprenoid_synthase_dom_sf"/>
</dbReference>
<comment type="caution">
    <text evidence="2">The sequence shown here is derived from an EMBL/GenBank/DDBJ whole genome shotgun (WGS) entry which is preliminary data.</text>
</comment>
<dbReference type="EMBL" id="BATB01000102">
    <property type="protein sequence ID" value="GAD57540.1"/>
    <property type="molecule type" value="Genomic_DNA"/>
</dbReference>
<organism evidence="2 3">
    <name type="scientific">Limimaricola cinnabarinus LL-001</name>
    <dbReference type="NCBI Taxonomy" id="1337093"/>
    <lineage>
        <taxon>Bacteria</taxon>
        <taxon>Pseudomonadati</taxon>
        <taxon>Pseudomonadota</taxon>
        <taxon>Alphaproteobacteria</taxon>
        <taxon>Rhodobacterales</taxon>
        <taxon>Paracoccaceae</taxon>
        <taxon>Limimaricola</taxon>
    </lineage>
</organism>
<name>U2Z7V9_9RHOB</name>
<dbReference type="Proteomes" id="UP000016566">
    <property type="component" value="Unassembled WGS sequence"/>
</dbReference>
<sequence>MQMGVAEIVSGSGSSFRAGMRVLPAPRRRAILAVYAFCRVVDDVVDTPGPEAEKRAGLDAWEAELTRIREGRPRTPVGREIAHAARAYDLPLEEFDLVIDGMRMDLRGMIAPDAATLDAYVRRVAGAVGILSMHVFGAWRGEASRRFALSLAEALQLTNILRDARRMPGWAGSTCPPSFCPRPASRRLPREHRRPRPACPRPRRRPRAARPAPPMPEPRARSARIRGCASRPRC</sequence>
<dbReference type="Pfam" id="PF00494">
    <property type="entry name" value="SQS_PSY"/>
    <property type="match status" value="1"/>
</dbReference>
<reference evidence="2" key="1">
    <citation type="journal article" date="2013" name="Genome Announc.">
        <title>Draft Genome Sequence of Loktanella cinnabarina LL-001T, Isolated from Deep-Sea Floor Sediment.</title>
        <authorList>
            <person name="Nishi S."/>
            <person name="Tsubouchi T."/>
            <person name="Takaki Y."/>
            <person name="Koyanagi R."/>
            <person name="Satoh N."/>
            <person name="Maruyama T."/>
            <person name="Hatada Y."/>
        </authorList>
    </citation>
    <scope>NUCLEOTIDE SEQUENCE [LARGE SCALE GENOMIC DNA]</scope>
    <source>
        <strain evidence="2">LL-001</strain>
    </source>
</reference>
<dbReference type="AlphaFoldDB" id="U2Z7V9"/>
<proteinExistence type="predicted"/>
<dbReference type="GO" id="GO:0016765">
    <property type="term" value="F:transferase activity, transferring alkyl or aryl (other than methyl) groups"/>
    <property type="evidence" value="ECO:0007669"/>
    <property type="project" value="UniProtKB-ARBA"/>
</dbReference>
<accession>U2Z7V9</accession>
<dbReference type="PANTHER" id="PTHR31480">
    <property type="entry name" value="BIFUNCTIONAL LYCOPENE CYCLASE/PHYTOENE SYNTHASE"/>
    <property type="match status" value="1"/>
</dbReference>
<feature type="region of interest" description="Disordered" evidence="1">
    <location>
        <begin position="181"/>
        <end position="234"/>
    </location>
</feature>
<evidence type="ECO:0000313" key="3">
    <source>
        <dbReference type="Proteomes" id="UP000016566"/>
    </source>
</evidence>
<protein>
    <submittedName>
        <fullName evidence="2">Phytoene synthase</fullName>
    </submittedName>
</protein>
<gene>
    <name evidence="2" type="ORF">MBELCI_3592</name>
</gene>
<dbReference type="SUPFAM" id="SSF48576">
    <property type="entry name" value="Terpenoid synthases"/>
    <property type="match status" value="1"/>
</dbReference>